<dbReference type="Proteomes" id="UP000235739">
    <property type="component" value="Unassembled WGS sequence"/>
</dbReference>
<reference evidence="1 2" key="1">
    <citation type="journal article" date="2017" name="Elife">
        <title>Extensive horizontal gene transfer in cheese-associated bacteria.</title>
        <authorList>
            <person name="Bonham K.S."/>
            <person name="Wolfe B.E."/>
            <person name="Dutton R.J."/>
        </authorList>
    </citation>
    <scope>NUCLEOTIDE SEQUENCE [LARGE SCALE GENOMIC DNA]</scope>
    <source>
        <strain evidence="1 2">JB182</strain>
    </source>
</reference>
<accession>A0A2N7S2R9</accession>
<gene>
    <name evidence="1" type="ORF">CIK84_01995</name>
</gene>
<sequence length="201" mass="22735">MAYAKEYLDPGNQYAYPAYDSYLGSGTAKVQDADLLAIALLNAGQNPLPTYYTFKSLLNPINERLADPRLHGTLAEASQETLEAIADLVGILDEERPTKHVGKTKLLKVLHRMRPDLIPLYDENIRRLYSETENPPVPRDLKRNHREFALAWLPAVQHDLNAHKEMLTEITRMALPETPITPLRALDIVAWKLGSEVKISR</sequence>
<dbReference type="InterPro" id="IPR046275">
    <property type="entry name" value="DUF6308"/>
</dbReference>
<evidence type="ECO:0000313" key="2">
    <source>
        <dbReference type="Proteomes" id="UP000235739"/>
    </source>
</evidence>
<dbReference type="AlphaFoldDB" id="A0A2N7S2R9"/>
<proteinExistence type="predicted"/>
<dbReference type="Pfam" id="PF19827">
    <property type="entry name" value="DUF6308"/>
    <property type="match status" value="1"/>
</dbReference>
<dbReference type="RefSeq" id="WP_102597373.1">
    <property type="nucleotide sequence ID" value="NZ_JBQDTY010000053.1"/>
</dbReference>
<comment type="caution">
    <text evidence="1">The sequence shown here is derived from an EMBL/GenBank/DDBJ whole genome shotgun (WGS) entry which is preliminary data.</text>
</comment>
<dbReference type="EMBL" id="PNQX01000001">
    <property type="protein sequence ID" value="PMQ20414.1"/>
    <property type="molecule type" value="Genomic_DNA"/>
</dbReference>
<organism evidence="1 2">
    <name type="scientific">Glutamicibacter arilaitensis</name>
    <dbReference type="NCBI Taxonomy" id="256701"/>
    <lineage>
        <taxon>Bacteria</taxon>
        <taxon>Bacillati</taxon>
        <taxon>Actinomycetota</taxon>
        <taxon>Actinomycetes</taxon>
        <taxon>Micrococcales</taxon>
        <taxon>Micrococcaceae</taxon>
        <taxon>Glutamicibacter</taxon>
    </lineage>
</organism>
<evidence type="ECO:0000313" key="1">
    <source>
        <dbReference type="EMBL" id="PMQ20414.1"/>
    </source>
</evidence>
<protein>
    <submittedName>
        <fullName evidence="1">Uncharacterized protein</fullName>
    </submittedName>
</protein>
<name>A0A2N7S2R9_9MICC</name>